<sequence length="327" mass="36800">MQAELVLYFVLLILGGHIGLPAAFTTIFIAPKQSKRHPTYISVLLSWIVFATSALFLLYTGEQTAFPAHQPAHALCLFQASMIYSRTVLVACTTLCLVIHLWLELRDYYAVRDSGLLFAMLLSFPWALFFITLIFSVTYGVLHPSSLSLDTFYCAFGANTVLYVVTCIAIAGLIGTIVIEAMILRILWRSNRQFWLSKRPTCHLCMRAFGFTIYTFVTLIMSLLITFRPDLSGPYVFVASLPLAAFLIFGTQREILCAWFGRCFPALNDPFVNVLGRHYKRRRRTEMFHIVVVGSPGDFSVGDSTTTPSVNSYLDKRSPRTPNTVEV</sequence>
<dbReference type="InParanoid" id="A0A0H2RPH6"/>
<feature type="transmembrane region" description="Helical" evidence="1">
    <location>
        <begin position="233"/>
        <end position="250"/>
    </location>
</feature>
<evidence type="ECO:0000256" key="1">
    <source>
        <dbReference type="SAM" id="Phobius"/>
    </source>
</evidence>
<organism evidence="2 3">
    <name type="scientific">Schizopora paradoxa</name>
    <dbReference type="NCBI Taxonomy" id="27342"/>
    <lineage>
        <taxon>Eukaryota</taxon>
        <taxon>Fungi</taxon>
        <taxon>Dikarya</taxon>
        <taxon>Basidiomycota</taxon>
        <taxon>Agaricomycotina</taxon>
        <taxon>Agaricomycetes</taxon>
        <taxon>Hymenochaetales</taxon>
        <taxon>Schizoporaceae</taxon>
        <taxon>Schizopora</taxon>
    </lineage>
</organism>
<feature type="transmembrane region" description="Helical" evidence="1">
    <location>
        <begin position="161"/>
        <end position="187"/>
    </location>
</feature>
<keyword evidence="3" id="KW-1185">Reference proteome</keyword>
<feature type="transmembrane region" description="Helical" evidence="1">
    <location>
        <begin position="208"/>
        <end position="227"/>
    </location>
</feature>
<dbReference type="EMBL" id="KQ085954">
    <property type="protein sequence ID" value="KLO13774.1"/>
    <property type="molecule type" value="Genomic_DNA"/>
</dbReference>
<evidence type="ECO:0000313" key="2">
    <source>
        <dbReference type="EMBL" id="KLO13774.1"/>
    </source>
</evidence>
<protein>
    <recommendedName>
        <fullName evidence="4">G-protein coupled receptors family 1 profile domain-containing protein</fullName>
    </recommendedName>
</protein>
<reference evidence="2 3" key="1">
    <citation type="submission" date="2015-04" db="EMBL/GenBank/DDBJ databases">
        <title>Complete genome sequence of Schizopora paradoxa KUC8140, a cosmopolitan wood degrader in East Asia.</title>
        <authorList>
            <consortium name="DOE Joint Genome Institute"/>
            <person name="Min B."/>
            <person name="Park H."/>
            <person name="Jang Y."/>
            <person name="Kim J.-J."/>
            <person name="Kim K.H."/>
            <person name="Pangilinan J."/>
            <person name="Lipzen A."/>
            <person name="Riley R."/>
            <person name="Grigoriev I.V."/>
            <person name="Spatafora J.W."/>
            <person name="Choi I.-G."/>
        </authorList>
    </citation>
    <scope>NUCLEOTIDE SEQUENCE [LARGE SCALE GENOMIC DNA]</scope>
    <source>
        <strain evidence="2 3">KUC8140</strain>
    </source>
</reference>
<name>A0A0H2RPH6_9AGAM</name>
<evidence type="ECO:0008006" key="4">
    <source>
        <dbReference type="Google" id="ProtNLM"/>
    </source>
</evidence>
<feature type="transmembrane region" description="Helical" evidence="1">
    <location>
        <begin position="6"/>
        <end position="29"/>
    </location>
</feature>
<keyword evidence="1" id="KW-1133">Transmembrane helix</keyword>
<feature type="transmembrane region" description="Helical" evidence="1">
    <location>
        <begin position="41"/>
        <end position="61"/>
    </location>
</feature>
<gene>
    <name evidence="2" type="ORF">SCHPADRAFT_346019</name>
</gene>
<proteinExistence type="predicted"/>
<keyword evidence="1" id="KW-0812">Transmembrane</keyword>
<keyword evidence="1" id="KW-0472">Membrane</keyword>
<feature type="transmembrane region" description="Helical" evidence="1">
    <location>
        <begin position="115"/>
        <end position="141"/>
    </location>
</feature>
<feature type="transmembrane region" description="Helical" evidence="1">
    <location>
        <begin position="81"/>
        <end position="103"/>
    </location>
</feature>
<dbReference type="Proteomes" id="UP000053477">
    <property type="component" value="Unassembled WGS sequence"/>
</dbReference>
<dbReference type="OrthoDB" id="3046318at2759"/>
<dbReference type="AlphaFoldDB" id="A0A0H2RPH6"/>
<evidence type="ECO:0000313" key="3">
    <source>
        <dbReference type="Proteomes" id="UP000053477"/>
    </source>
</evidence>
<accession>A0A0H2RPH6</accession>